<protein>
    <recommendedName>
        <fullName evidence="3">Xylanolytic transcriptional activator regulatory domain-containing protein</fullName>
    </recommendedName>
</protein>
<accession>M2MMB0</accession>
<sequence>MGTKQLGSVMADAHAFVARACSSNVDMTAKDARGLPHAAGHRRISALRLRGELSERSLEPVPAALAVGSESAINIVDGCTSAQSPPSATFEPYSTRNYGPDRLPDTQSQNLLRYPHGDVSPSILWTTASPQSPSTSNGAGSGTSPGLTTSPPKRSDRSSDPAFAVTDHGLPHWPPNLKDDEILQYIDIFFDRLYSTLPVVDRHDFQRKVMLQRYLHDSSFAALVLSMCAFALLQPVYHQEYESMDRRQSVAKDMLQAANTMRSSFDFGENMTLETVLTSFFMFAALFGLNLQKAALLRLREAAEVGKLLGLHRPDNYAPLGFDEKSRRLRLFYILAVTERGFALQRNHSSTFSRQHIRTMSPVLEELQAKASQRSEAIIVHDQRSAPAMHGLLQLIALFESVDAEIVPCFNRSCTPRNQRCMQLTTAVAIKTYDAIKGVIGRPADRREGQPVCSPRVNLDITYTTQASSELSTSQYADCFTLQQWLLIRLWVACLAHDLLSADESCLVLSPTFPVAIAWDVWSKCNALGEAVLEVHGLGMIERIHDVAMGVVLTLQSHSETRSLVPWDYGCQVVEQYLGLLARLRNGQHPFHAALQNAFDSVR</sequence>
<evidence type="ECO:0000313" key="4">
    <source>
        <dbReference type="EMBL" id="EMC92493.1"/>
    </source>
</evidence>
<dbReference type="KEGG" id="bcom:BAUCODRAFT_27768"/>
<keyword evidence="1" id="KW-0539">Nucleus</keyword>
<dbReference type="OMA" id="CITERAY"/>
<feature type="region of interest" description="Disordered" evidence="2">
    <location>
        <begin position="78"/>
        <end position="170"/>
    </location>
</feature>
<dbReference type="PANTHER" id="PTHR31668">
    <property type="entry name" value="GLUCOSE TRANSPORT TRANSCRIPTION REGULATOR RGT1-RELATED-RELATED"/>
    <property type="match status" value="1"/>
</dbReference>
<dbReference type="GO" id="GO:0003677">
    <property type="term" value="F:DNA binding"/>
    <property type="evidence" value="ECO:0007669"/>
    <property type="project" value="InterPro"/>
</dbReference>
<feature type="compositionally biased region" description="Polar residues" evidence="2">
    <location>
        <begin position="123"/>
        <end position="149"/>
    </location>
</feature>
<dbReference type="InterPro" id="IPR007219">
    <property type="entry name" value="XnlR_reg_dom"/>
</dbReference>
<evidence type="ECO:0000256" key="1">
    <source>
        <dbReference type="ARBA" id="ARBA00023242"/>
    </source>
</evidence>
<dbReference type="GeneID" id="19110629"/>
<dbReference type="AlphaFoldDB" id="M2MMB0"/>
<dbReference type="CDD" id="cd12148">
    <property type="entry name" value="fungal_TF_MHR"/>
    <property type="match status" value="1"/>
</dbReference>
<name>M2MMB0_BAUPA</name>
<evidence type="ECO:0000259" key="3">
    <source>
        <dbReference type="Pfam" id="PF04082"/>
    </source>
</evidence>
<proteinExistence type="predicted"/>
<dbReference type="HOGENOM" id="CLU_016574_6_0_1"/>
<dbReference type="PANTHER" id="PTHR31668:SF30">
    <property type="entry name" value="ZN(II)2CYS6 TRANSCRIPTION FACTOR (EUROFUNG)"/>
    <property type="match status" value="1"/>
</dbReference>
<keyword evidence="5" id="KW-1185">Reference proteome</keyword>
<feature type="domain" description="Xylanolytic transcriptional activator regulatory" evidence="3">
    <location>
        <begin position="186"/>
        <end position="398"/>
    </location>
</feature>
<dbReference type="eggNOG" id="ENOG502RKWE">
    <property type="taxonomic scope" value="Eukaryota"/>
</dbReference>
<feature type="compositionally biased region" description="Polar residues" evidence="2">
    <location>
        <begin position="80"/>
        <end position="97"/>
    </location>
</feature>
<dbReference type="InterPro" id="IPR050797">
    <property type="entry name" value="Carb_Metab_Trans_Reg"/>
</dbReference>
<reference evidence="4 5" key="1">
    <citation type="journal article" date="2012" name="PLoS Pathog.">
        <title>Diverse lifestyles and strategies of plant pathogenesis encoded in the genomes of eighteen Dothideomycetes fungi.</title>
        <authorList>
            <person name="Ohm R.A."/>
            <person name="Feau N."/>
            <person name="Henrissat B."/>
            <person name="Schoch C.L."/>
            <person name="Horwitz B.A."/>
            <person name="Barry K.W."/>
            <person name="Condon B.J."/>
            <person name="Copeland A.C."/>
            <person name="Dhillon B."/>
            <person name="Glaser F."/>
            <person name="Hesse C.N."/>
            <person name="Kosti I."/>
            <person name="LaButti K."/>
            <person name="Lindquist E.A."/>
            <person name="Lucas S."/>
            <person name="Salamov A.A."/>
            <person name="Bradshaw R.E."/>
            <person name="Ciuffetti L."/>
            <person name="Hamelin R.C."/>
            <person name="Kema G.H.J."/>
            <person name="Lawrence C."/>
            <person name="Scott J.A."/>
            <person name="Spatafora J.W."/>
            <person name="Turgeon B.G."/>
            <person name="de Wit P.J.G.M."/>
            <person name="Zhong S."/>
            <person name="Goodwin S.B."/>
            <person name="Grigoriev I.V."/>
        </authorList>
    </citation>
    <scope>NUCLEOTIDE SEQUENCE [LARGE SCALE GENOMIC DNA]</scope>
    <source>
        <strain evidence="4 5">UAMH 10762</strain>
    </source>
</reference>
<dbReference type="GO" id="GO:0006351">
    <property type="term" value="P:DNA-templated transcription"/>
    <property type="evidence" value="ECO:0007669"/>
    <property type="project" value="InterPro"/>
</dbReference>
<dbReference type="RefSeq" id="XP_007680319.1">
    <property type="nucleotide sequence ID" value="XM_007682129.1"/>
</dbReference>
<dbReference type="GO" id="GO:0008270">
    <property type="term" value="F:zinc ion binding"/>
    <property type="evidence" value="ECO:0007669"/>
    <property type="project" value="InterPro"/>
</dbReference>
<dbReference type="Proteomes" id="UP000011761">
    <property type="component" value="Unassembled WGS sequence"/>
</dbReference>
<dbReference type="Pfam" id="PF04082">
    <property type="entry name" value="Fungal_trans"/>
    <property type="match status" value="1"/>
</dbReference>
<dbReference type="OrthoDB" id="271595at2759"/>
<organism evidence="4 5">
    <name type="scientific">Baudoinia panamericana (strain UAMH 10762)</name>
    <name type="common">Angels' share fungus</name>
    <name type="synonym">Baudoinia compniacensis (strain UAMH 10762)</name>
    <dbReference type="NCBI Taxonomy" id="717646"/>
    <lineage>
        <taxon>Eukaryota</taxon>
        <taxon>Fungi</taxon>
        <taxon>Dikarya</taxon>
        <taxon>Ascomycota</taxon>
        <taxon>Pezizomycotina</taxon>
        <taxon>Dothideomycetes</taxon>
        <taxon>Dothideomycetidae</taxon>
        <taxon>Mycosphaerellales</taxon>
        <taxon>Teratosphaeriaceae</taxon>
        <taxon>Baudoinia</taxon>
    </lineage>
</organism>
<evidence type="ECO:0000256" key="2">
    <source>
        <dbReference type="SAM" id="MobiDB-lite"/>
    </source>
</evidence>
<evidence type="ECO:0000313" key="5">
    <source>
        <dbReference type="Proteomes" id="UP000011761"/>
    </source>
</evidence>
<dbReference type="EMBL" id="KB445562">
    <property type="protein sequence ID" value="EMC92493.1"/>
    <property type="molecule type" value="Genomic_DNA"/>
</dbReference>
<gene>
    <name evidence="4" type="ORF">BAUCODRAFT_27768</name>
</gene>